<dbReference type="Proteomes" id="UP001341840">
    <property type="component" value="Unassembled WGS sequence"/>
</dbReference>
<comment type="caution">
    <text evidence="1">The sequence shown here is derived from an EMBL/GenBank/DDBJ whole genome shotgun (WGS) entry which is preliminary data.</text>
</comment>
<evidence type="ECO:0000313" key="2">
    <source>
        <dbReference type="Proteomes" id="UP001341840"/>
    </source>
</evidence>
<gene>
    <name evidence="1" type="ORF">PIB30_065011</name>
</gene>
<proteinExistence type="predicted"/>
<evidence type="ECO:0000313" key="1">
    <source>
        <dbReference type="EMBL" id="MED6186247.1"/>
    </source>
</evidence>
<accession>A0ABU6WK80</accession>
<keyword evidence="2" id="KW-1185">Reference proteome</keyword>
<sequence>MEGLALKSKYITRLVLKHCPLIIKDLSFRYLFTASKFHQKLMVPKCFSNEYWKRMSNRIKLELPDGVEKKEGLVLNSKYVYDNTALRVAYYNIHENNNNKDSEETVADGDENYCELEGESSDDESHELLNNNISEETRLTQESRFKIRMRESYVGEDVL</sequence>
<reference evidence="1 2" key="1">
    <citation type="journal article" date="2023" name="Plants (Basel)">
        <title>Bridging the Gap: Combining Genomics and Transcriptomics Approaches to Understand Stylosanthes scabra, an Orphan Legume from the Brazilian Caatinga.</title>
        <authorList>
            <person name="Ferreira-Neto J.R.C."/>
            <person name="da Silva M.D."/>
            <person name="Binneck E."/>
            <person name="de Melo N.F."/>
            <person name="da Silva R.H."/>
            <person name="de Melo A.L.T.M."/>
            <person name="Pandolfi V."/>
            <person name="Bustamante F.O."/>
            <person name="Brasileiro-Vidal A.C."/>
            <person name="Benko-Iseppon A.M."/>
        </authorList>
    </citation>
    <scope>NUCLEOTIDE SEQUENCE [LARGE SCALE GENOMIC DNA]</scope>
    <source>
        <tissue evidence="1">Leaves</tissue>
    </source>
</reference>
<protein>
    <submittedName>
        <fullName evidence="1">Uncharacterized protein</fullName>
    </submittedName>
</protein>
<dbReference type="EMBL" id="JASCZI010181885">
    <property type="protein sequence ID" value="MED6186247.1"/>
    <property type="molecule type" value="Genomic_DNA"/>
</dbReference>
<name>A0ABU6WK80_9FABA</name>
<organism evidence="1 2">
    <name type="scientific">Stylosanthes scabra</name>
    <dbReference type="NCBI Taxonomy" id="79078"/>
    <lineage>
        <taxon>Eukaryota</taxon>
        <taxon>Viridiplantae</taxon>
        <taxon>Streptophyta</taxon>
        <taxon>Embryophyta</taxon>
        <taxon>Tracheophyta</taxon>
        <taxon>Spermatophyta</taxon>
        <taxon>Magnoliopsida</taxon>
        <taxon>eudicotyledons</taxon>
        <taxon>Gunneridae</taxon>
        <taxon>Pentapetalae</taxon>
        <taxon>rosids</taxon>
        <taxon>fabids</taxon>
        <taxon>Fabales</taxon>
        <taxon>Fabaceae</taxon>
        <taxon>Papilionoideae</taxon>
        <taxon>50 kb inversion clade</taxon>
        <taxon>dalbergioids sensu lato</taxon>
        <taxon>Dalbergieae</taxon>
        <taxon>Pterocarpus clade</taxon>
        <taxon>Stylosanthes</taxon>
    </lineage>
</organism>